<proteinExistence type="inferred from homology"/>
<dbReference type="CDD" id="cd08420">
    <property type="entry name" value="PBP2_CysL_like"/>
    <property type="match status" value="1"/>
</dbReference>
<keyword evidence="3" id="KW-0238">DNA-binding</keyword>
<evidence type="ECO:0000313" key="6">
    <source>
        <dbReference type="EMBL" id="MFC7150084.1"/>
    </source>
</evidence>
<name>A0ABW2FD83_9BACL</name>
<dbReference type="RefSeq" id="WP_378046157.1">
    <property type="nucleotide sequence ID" value="NZ_JBHMDN010000010.1"/>
</dbReference>
<comment type="similarity">
    <text evidence="1">Belongs to the LysR transcriptional regulatory family.</text>
</comment>
<dbReference type="Pfam" id="PF03466">
    <property type="entry name" value="LysR_substrate"/>
    <property type="match status" value="1"/>
</dbReference>
<dbReference type="InterPro" id="IPR036388">
    <property type="entry name" value="WH-like_DNA-bd_sf"/>
</dbReference>
<evidence type="ECO:0000313" key="7">
    <source>
        <dbReference type="Proteomes" id="UP001596378"/>
    </source>
</evidence>
<dbReference type="EMBL" id="JBHTAI010000009">
    <property type="protein sequence ID" value="MFC7150084.1"/>
    <property type="molecule type" value="Genomic_DNA"/>
</dbReference>
<evidence type="ECO:0000259" key="5">
    <source>
        <dbReference type="PROSITE" id="PS50931"/>
    </source>
</evidence>
<keyword evidence="4" id="KW-0804">Transcription</keyword>
<dbReference type="SUPFAM" id="SSF53850">
    <property type="entry name" value="Periplasmic binding protein-like II"/>
    <property type="match status" value="1"/>
</dbReference>
<dbReference type="PANTHER" id="PTHR30126">
    <property type="entry name" value="HTH-TYPE TRANSCRIPTIONAL REGULATOR"/>
    <property type="match status" value="1"/>
</dbReference>
<evidence type="ECO:0000256" key="2">
    <source>
        <dbReference type="ARBA" id="ARBA00023015"/>
    </source>
</evidence>
<dbReference type="Gene3D" id="1.10.10.10">
    <property type="entry name" value="Winged helix-like DNA-binding domain superfamily/Winged helix DNA-binding domain"/>
    <property type="match status" value="1"/>
</dbReference>
<reference evidence="7" key="1">
    <citation type="journal article" date="2019" name="Int. J. Syst. Evol. Microbiol.">
        <title>The Global Catalogue of Microorganisms (GCM) 10K type strain sequencing project: providing services to taxonomists for standard genome sequencing and annotation.</title>
        <authorList>
            <consortium name="The Broad Institute Genomics Platform"/>
            <consortium name="The Broad Institute Genome Sequencing Center for Infectious Disease"/>
            <person name="Wu L."/>
            <person name="Ma J."/>
        </authorList>
    </citation>
    <scope>NUCLEOTIDE SEQUENCE [LARGE SCALE GENOMIC DNA]</scope>
    <source>
        <strain evidence="7">KCTC 12907</strain>
    </source>
</reference>
<feature type="domain" description="HTH lysR-type" evidence="5">
    <location>
        <begin position="1"/>
        <end position="57"/>
    </location>
</feature>
<organism evidence="6 7">
    <name type="scientific">Cohnella cellulosilytica</name>
    <dbReference type="NCBI Taxonomy" id="986710"/>
    <lineage>
        <taxon>Bacteria</taxon>
        <taxon>Bacillati</taxon>
        <taxon>Bacillota</taxon>
        <taxon>Bacilli</taxon>
        <taxon>Bacillales</taxon>
        <taxon>Paenibacillaceae</taxon>
        <taxon>Cohnella</taxon>
    </lineage>
</organism>
<dbReference type="PRINTS" id="PR00039">
    <property type="entry name" value="HTHLYSR"/>
</dbReference>
<dbReference type="Proteomes" id="UP001596378">
    <property type="component" value="Unassembled WGS sequence"/>
</dbReference>
<accession>A0ABW2FD83</accession>
<gene>
    <name evidence="6" type="ORF">ACFQMJ_16275</name>
</gene>
<dbReference type="PROSITE" id="PS50931">
    <property type="entry name" value="HTH_LYSR"/>
    <property type="match status" value="1"/>
</dbReference>
<dbReference type="Pfam" id="PF00126">
    <property type="entry name" value="HTH_1"/>
    <property type="match status" value="1"/>
</dbReference>
<keyword evidence="2" id="KW-0805">Transcription regulation</keyword>
<dbReference type="Gene3D" id="3.40.190.290">
    <property type="match status" value="1"/>
</dbReference>
<dbReference type="InterPro" id="IPR000847">
    <property type="entry name" value="LysR_HTH_N"/>
</dbReference>
<dbReference type="SUPFAM" id="SSF46785">
    <property type="entry name" value="Winged helix' DNA-binding domain"/>
    <property type="match status" value="1"/>
</dbReference>
<protein>
    <submittedName>
        <fullName evidence="6">LysR family transcriptional regulator</fullName>
    </submittedName>
</protein>
<evidence type="ECO:0000256" key="3">
    <source>
        <dbReference type="ARBA" id="ARBA00023125"/>
    </source>
</evidence>
<sequence>MEQSLTVFIAVAEARNFSRAAERLHMTQPAVSQHIRALEERLNARLLVRSNKSVSLTKAGEIVLHHAREIGELHRRMEEMVGELTGRAAGPLSAGASYTFGEYVLPRALAKLHEKYPDIRPSVTIGNTADIAEKVRTRVLDVGIVEGEDIGSGLEAERLAEDEMYIAAAANHPLVDSTRVDPAQLERQTWLVREQGSGTRAAADKLFASLGIHPARMIELGSTQSIKETVEAGLGISLLSRWALRKELGLGSLKNLRAEGLPFRRSFHILYRRGDLRTRTVEAFLETLRGVTDEMPAEDARNR</sequence>
<evidence type="ECO:0000256" key="4">
    <source>
        <dbReference type="ARBA" id="ARBA00023163"/>
    </source>
</evidence>
<keyword evidence="7" id="KW-1185">Reference proteome</keyword>
<dbReference type="InterPro" id="IPR036390">
    <property type="entry name" value="WH_DNA-bd_sf"/>
</dbReference>
<comment type="caution">
    <text evidence="6">The sequence shown here is derived from an EMBL/GenBank/DDBJ whole genome shotgun (WGS) entry which is preliminary data.</text>
</comment>
<evidence type="ECO:0000256" key="1">
    <source>
        <dbReference type="ARBA" id="ARBA00009437"/>
    </source>
</evidence>
<dbReference type="InterPro" id="IPR005119">
    <property type="entry name" value="LysR_subst-bd"/>
</dbReference>
<dbReference type="PANTHER" id="PTHR30126:SF39">
    <property type="entry name" value="HTH-TYPE TRANSCRIPTIONAL REGULATOR CYSL"/>
    <property type="match status" value="1"/>
</dbReference>